<name>A0A5B8FWQ0_9RHOB</name>
<dbReference type="AlphaFoldDB" id="A0A5B8FWQ0"/>
<keyword evidence="5" id="KW-0067">ATP-binding</keyword>
<accession>A0A5B8FWQ0</accession>
<dbReference type="InterPro" id="IPR027417">
    <property type="entry name" value="P-loop_NTPase"/>
</dbReference>
<dbReference type="Proteomes" id="UP000305888">
    <property type="component" value="Chromosome"/>
</dbReference>
<organism evidence="5 6">
    <name type="scientific">Paroceanicella profunda</name>
    <dbReference type="NCBI Taxonomy" id="2579971"/>
    <lineage>
        <taxon>Bacteria</taxon>
        <taxon>Pseudomonadati</taxon>
        <taxon>Pseudomonadota</taxon>
        <taxon>Alphaproteobacteria</taxon>
        <taxon>Rhodobacterales</taxon>
        <taxon>Paracoccaceae</taxon>
        <taxon>Paroceanicella</taxon>
    </lineage>
</organism>
<dbReference type="EMBL" id="CP040818">
    <property type="protein sequence ID" value="QDL93316.1"/>
    <property type="molecule type" value="Genomic_DNA"/>
</dbReference>
<evidence type="ECO:0000313" key="5">
    <source>
        <dbReference type="EMBL" id="QDL93316.1"/>
    </source>
</evidence>
<dbReference type="GO" id="GO:0005524">
    <property type="term" value="F:ATP binding"/>
    <property type="evidence" value="ECO:0007669"/>
    <property type="project" value="UniProtKB-KW"/>
</dbReference>
<dbReference type="Pfam" id="PF00005">
    <property type="entry name" value="ABC_tran"/>
    <property type="match status" value="1"/>
</dbReference>
<dbReference type="GO" id="GO:0015807">
    <property type="term" value="P:L-amino acid transport"/>
    <property type="evidence" value="ECO:0007669"/>
    <property type="project" value="TreeGrafter"/>
</dbReference>
<reference evidence="5 6" key="1">
    <citation type="submission" date="2019-06" db="EMBL/GenBank/DDBJ databases">
        <title>Genome sequence of Rhodobacteraceae bacterium D4M1.</title>
        <authorList>
            <person name="Cao J."/>
        </authorList>
    </citation>
    <scope>NUCLEOTIDE SEQUENCE [LARGE SCALE GENOMIC DNA]</scope>
    <source>
        <strain evidence="5 6">D4M1</strain>
    </source>
</reference>
<evidence type="ECO:0000313" key="6">
    <source>
        <dbReference type="Proteomes" id="UP000305888"/>
    </source>
</evidence>
<proteinExistence type="inferred from homology"/>
<evidence type="ECO:0000256" key="2">
    <source>
        <dbReference type="ARBA" id="ARBA00022448"/>
    </source>
</evidence>
<gene>
    <name evidence="5" type="ORF">FDP22_16925</name>
</gene>
<sequence length="121" mass="13296">MHACFSMFPRLKERRGQKVMSMSGGEQQMVAICRALMSKPKLLMLDEPGHGLAPLMVEEVQNAVRRVNATGVSVLLVEQNVASALELVQRAYVLDSGHITLSGTAQELADNDEVRRSYLGI</sequence>
<feature type="domain" description="ABC transporter" evidence="4">
    <location>
        <begin position="12"/>
        <end position="48"/>
    </location>
</feature>
<protein>
    <submittedName>
        <fullName evidence="5">ATP-binding cassette domain-containing protein</fullName>
    </submittedName>
</protein>
<dbReference type="InterPro" id="IPR052156">
    <property type="entry name" value="BCAA_Transport_ATP-bd_LivF"/>
</dbReference>
<dbReference type="PANTHER" id="PTHR43820:SF4">
    <property type="entry name" value="HIGH-AFFINITY BRANCHED-CHAIN AMINO ACID TRANSPORT ATP-BINDING PROTEIN LIVF"/>
    <property type="match status" value="1"/>
</dbReference>
<comment type="similarity">
    <text evidence="1">Belongs to the ABC transporter superfamily.</text>
</comment>
<dbReference type="PANTHER" id="PTHR43820">
    <property type="entry name" value="HIGH-AFFINITY BRANCHED-CHAIN AMINO ACID TRANSPORT ATP-BINDING PROTEIN LIVF"/>
    <property type="match status" value="1"/>
</dbReference>
<dbReference type="KEGG" id="ppru:FDP22_16925"/>
<evidence type="ECO:0000259" key="4">
    <source>
        <dbReference type="Pfam" id="PF00005"/>
    </source>
</evidence>
<keyword evidence="2" id="KW-0813">Transport</keyword>
<dbReference type="GO" id="GO:0016887">
    <property type="term" value="F:ATP hydrolysis activity"/>
    <property type="evidence" value="ECO:0007669"/>
    <property type="project" value="InterPro"/>
</dbReference>
<dbReference type="GO" id="GO:0015658">
    <property type="term" value="F:branched-chain amino acid transmembrane transporter activity"/>
    <property type="evidence" value="ECO:0007669"/>
    <property type="project" value="TreeGrafter"/>
</dbReference>
<keyword evidence="6" id="KW-1185">Reference proteome</keyword>
<dbReference type="SUPFAM" id="SSF52540">
    <property type="entry name" value="P-loop containing nucleoside triphosphate hydrolases"/>
    <property type="match status" value="1"/>
</dbReference>
<evidence type="ECO:0000256" key="1">
    <source>
        <dbReference type="ARBA" id="ARBA00005417"/>
    </source>
</evidence>
<dbReference type="InterPro" id="IPR003439">
    <property type="entry name" value="ABC_transporter-like_ATP-bd"/>
</dbReference>
<evidence type="ECO:0000256" key="3">
    <source>
        <dbReference type="ARBA" id="ARBA00022970"/>
    </source>
</evidence>
<dbReference type="RefSeq" id="WP_138579164.1">
    <property type="nucleotide sequence ID" value="NZ_CP040818.1"/>
</dbReference>
<keyword evidence="5" id="KW-0547">Nucleotide-binding</keyword>
<keyword evidence="3" id="KW-0029">Amino-acid transport</keyword>
<dbReference type="Gene3D" id="3.40.50.300">
    <property type="entry name" value="P-loop containing nucleotide triphosphate hydrolases"/>
    <property type="match status" value="1"/>
</dbReference>
<dbReference type="OrthoDB" id="9806149at2"/>